<accession>A0A6M3JDK9</accession>
<dbReference type="AlphaFoldDB" id="A0A6M3JDK9"/>
<sequence>MALKNTWYAAYGPYPYEDTAQYPDAAPLEGGRTPQAYIENSATQYYHVTRKSELDSVATSLVTGTADSVARSMATSGVALAGSQDTSQGVRLSVIESKLVSGGW</sequence>
<proteinExistence type="predicted"/>
<dbReference type="EMBL" id="MT142501">
    <property type="protein sequence ID" value="QJA83004.1"/>
    <property type="molecule type" value="Genomic_DNA"/>
</dbReference>
<organism evidence="1">
    <name type="scientific">viral metagenome</name>
    <dbReference type="NCBI Taxonomy" id="1070528"/>
    <lineage>
        <taxon>unclassified sequences</taxon>
        <taxon>metagenomes</taxon>
        <taxon>organismal metagenomes</taxon>
    </lineage>
</organism>
<name>A0A6M3JDK9_9ZZZZ</name>
<gene>
    <name evidence="2" type="ORF">MM415A00328_0022</name>
    <name evidence="1" type="ORF">MM415B00308_0049</name>
</gene>
<dbReference type="EMBL" id="MT141565">
    <property type="protein sequence ID" value="QJA67071.1"/>
    <property type="molecule type" value="Genomic_DNA"/>
</dbReference>
<protein>
    <submittedName>
        <fullName evidence="1">Uncharacterized protein</fullName>
    </submittedName>
</protein>
<reference evidence="1" key="1">
    <citation type="submission" date="2020-03" db="EMBL/GenBank/DDBJ databases">
        <title>The deep terrestrial virosphere.</title>
        <authorList>
            <person name="Holmfeldt K."/>
            <person name="Nilsson E."/>
            <person name="Simone D."/>
            <person name="Lopez-Fernandez M."/>
            <person name="Wu X."/>
            <person name="de Brujin I."/>
            <person name="Lundin D."/>
            <person name="Andersson A."/>
            <person name="Bertilsson S."/>
            <person name="Dopson M."/>
        </authorList>
    </citation>
    <scope>NUCLEOTIDE SEQUENCE</scope>
    <source>
        <strain evidence="2">MM415A00328</strain>
        <strain evidence="1">MM415B00308</strain>
    </source>
</reference>
<evidence type="ECO:0000313" key="2">
    <source>
        <dbReference type="EMBL" id="QJA83004.1"/>
    </source>
</evidence>
<evidence type="ECO:0000313" key="1">
    <source>
        <dbReference type="EMBL" id="QJA67071.1"/>
    </source>
</evidence>